<dbReference type="InterPro" id="IPR007060">
    <property type="entry name" value="FtsL/DivIC"/>
</dbReference>
<feature type="coiled-coil region" evidence="1">
    <location>
        <begin position="34"/>
        <end position="61"/>
    </location>
</feature>
<dbReference type="EMBL" id="NIBG01000024">
    <property type="protein sequence ID" value="PAB57631.1"/>
    <property type="molecule type" value="Genomic_DNA"/>
</dbReference>
<sequence length="98" mass="11708">MQKRKRKKIKVLHIILALLLLYVGGTFAYCKVKIHRLEQEKIILEERLEGLKETKKSLEYEYENSNSIEYVERVAREELKMVKKNEIIYIDANKSIKP</sequence>
<reference evidence="2 3" key="1">
    <citation type="submission" date="2017-06" db="EMBL/GenBank/DDBJ databases">
        <title>Draft genome sequence of anaerobic fermentative bacterium Anaeromicrobium sediminis DY2726D isolated from West Pacific Ocean sediments.</title>
        <authorList>
            <person name="Zeng X."/>
        </authorList>
    </citation>
    <scope>NUCLEOTIDE SEQUENCE [LARGE SCALE GENOMIC DNA]</scope>
    <source>
        <strain evidence="2 3">DY2726D</strain>
    </source>
</reference>
<protein>
    <recommendedName>
        <fullName evidence="4">Septum formation initiator</fullName>
    </recommendedName>
</protein>
<evidence type="ECO:0000313" key="3">
    <source>
        <dbReference type="Proteomes" id="UP000216024"/>
    </source>
</evidence>
<evidence type="ECO:0000313" key="2">
    <source>
        <dbReference type="EMBL" id="PAB57631.1"/>
    </source>
</evidence>
<gene>
    <name evidence="2" type="ORF">CCE28_18385</name>
</gene>
<comment type="caution">
    <text evidence="2">The sequence shown here is derived from an EMBL/GenBank/DDBJ whole genome shotgun (WGS) entry which is preliminary data.</text>
</comment>
<dbReference type="RefSeq" id="WP_095135199.1">
    <property type="nucleotide sequence ID" value="NZ_NIBG01000024.1"/>
</dbReference>
<dbReference type="AlphaFoldDB" id="A0A267MDG8"/>
<accession>A0A267MDG8</accession>
<dbReference type="Pfam" id="PF04977">
    <property type="entry name" value="DivIC"/>
    <property type="match status" value="1"/>
</dbReference>
<proteinExistence type="predicted"/>
<dbReference type="OrthoDB" id="14319at2"/>
<name>A0A267MDG8_9FIRM</name>
<evidence type="ECO:0008006" key="4">
    <source>
        <dbReference type="Google" id="ProtNLM"/>
    </source>
</evidence>
<evidence type="ECO:0000256" key="1">
    <source>
        <dbReference type="SAM" id="Coils"/>
    </source>
</evidence>
<keyword evidence="1" id="KW-0175">Coiled coil</keyword>
<keyword evidence="3" id="KW-1185">Reference proteome</keyword>
<dbReference type="Proteomes" id="UP000216024">
    <property type="component" value="Unassembled WGS sequence"/>
</dbReference>
<organism evidence="2 3">
    <name type="scientific">Anaeromicrobium sediminis</name>
    <dbReference type="NCBI Taxonomy" id="1478221"/>
    <lineage>
        <taxon>Bacteria</taxon>
        <taxon>Bacillati</taxon>
        <taxon>Bacillota</taxon>
        <taxon>Clostridia</taxon>
        <taxon>Peptostreptococcales</taxon>
        <taxon>Thermotaleaceae</taxon>
        <taxon>Anaeromicrobium</taxon>
    </lineage>
</organism>